<dbReference type="HOGENOM" id="CLU_058236_0_0_11"/>
<dbReference type="KEGG" id="cgy:CGLY_11030"/>
<protein>
    <submittedName>
        <fullName evidence="1">Uncharacterized protein</fullName>
    </submittedName>
</protein>
<dbReference type="eggNOG" id="COG0124">
    <property type="taxonomic scope" value="Bacteria"/>
</dbReference>
<dbReference type="OrthoDB" id="9778153at2"/>
<evidence type="ECO:0000313" key="1">
    <source>
        <dbReference type="EMBL" id="AHW64651.1"/>
    </source>
</evidence>
<dbReference type="EMBL" id="CP006842">
    <property type="protein sequence ID" value="AHW64651.1"/>
    <property type="molecule type" value="Genomic_DNA"/>
</dbReference>
<proteinExistence type="predicted"/>
<accession>X5EDF6</accession>
<reference evidence="1 2" key="1">
    <citation type="journal article" date="2015" name="Int. J. Syst. Evol. Microbiol.">
        <title>Revisiting Corynebacterium glyciniphilum (ex Kubota et al., 1972) sp. nov., nom. rev., isolated from putrefied banana.</title>
        <authorList>
            <person name="Al-Dilaimi A."/>
            <person name="Bednarz H."/>
            <person name="Lomker A."/>
            <person name="Niehaus K."/>
            <person name="Kalinowski J."/>
            <person name="Ruckert C."/>
        </authorList>
    </citation>
    <scope>NUCLEOTIDE SEQUENCE [LARGE SCALE GENOMIC DNA]</scope>
    <source>
        <strain evidence="1">AJ 3170</strain>
    </source>
</reference>
<name>X5EDF6_9CORY</name>
<gene>
    <name evidence="1" type="ORF">CGLY_11030</name>
</gene>
<dbReference type="AlphaFoldDB" id="X5EDF6"/>
<evidence type="ECO:0000313" key="2">
    <source>
        <dbReference type="Proteomes" id="UP000023703"/>
    </source>
</evidence>
<dbReference type="Proteomes" id="UP000023703">
    <property type="component" value="Chromosome"/>
</dbReference>
<sequence>MGVFETFIDDAAVFPPGLASLPDAVAKHLENQGLSAARFTGPLVLPLKDVAEASRLADGVPFDVSVVVPAGRLGDVTALLDTMPRTTRVAAVELKVDSDGDTTLDEQLAAASAFAADRDGLAVWIELPFTLVDSDRLRWIRDNGLGLKFRTGGVSRSLYPSSAELLAVLHTAVDANLRFKLTAGLHRALRYSEQGDGEVLDHFGFLNIAAAVVALRAGESDRAEVLLGSDDGPDLLSVVQADGDWRSSFVSFGACSVLEPLTTLNELGGVDDDALAGLAEPESSHS</sequence>
<dbReference type="STRING" id="1404245.CGLY_11030"/>
<dbReference type="RefSeq" id="WP_038549426.1">
    <property type="nucleotide sequence ID" value="NZ_CP006842.1"/>
</dbReference>
<organism evidence="1 2">
    <name type="scientific">Corynebacterium glyciniphilum AJ 3170</name>
    <dbReference type="NCBI Taxonomy" id="1404245"/>
    <lineage>
        <taxon>Bacteria</taxon>
        <taxon>Bacillati</taxon>
        <taxon>Actinomycetota</taxon>
        <taxon>Actinomycetes</taxon>
        <taxon>Mycobacteriales</taxon>
        <taxon>Corynebacteriaceae</taxon>
        <taxon>Corynebacterium</taxon>
    </lineage>
</organism>
<keyword evidence="2" id="KW-1185">Reference proteome</keyword>